<evidence type="ECO:0000313" key="3">
    <source>
        <dbReference type="Proteomes" id="UP000530412"/>
    </source>
</evidence>
<feature type="region of interest" description="Disordered" evidence="1">
    <location>
        <begin position="1"/>
        <end position="77"/>
    </location>
</feature>
<protein>
    <submittedName>
        <fullName evidence="2">Uncharacterized protein</fullName>
    </submittedName>
</protein>
<evidence type="ECO:0000256" key="1">
    <source>
        <dbReference type="SAM" id="MobiDB-lite"/>
    </source>
</evidence>
<name>A0AA40VIJ8_9ACTN</name>
<dbReference type="RefSeq" id="WP_142193358.1">
    <property type="nucleotide sequence ID" value="NZ_BMSU01000016.1"/>
</dbReference>
<organism evidence="2 3">
    <name type="scientific">Streptomyces calvus</name>
    <dbReference type="NCBI Taxonomy" id="67282"/>
    <lineage>
        <taxon>Bacteria</taxon>
        <taxon>Bacillati</taxon>
        <taxon>Actinomycetota</taxon>
        <taxon>Actinomycetes</taxon>
        <taxon>Kitasatosporales</taxon>
        <taxon>Streptomycetaceae</taxon>
        <taxon>Streptomyces</taxon>
    </lineage>
</organism>
<comment type="caution">
    <text evidence="2">The sequence shown here is derived from an EMBL/GenBank/DDBJ whole genome shotgun (WGS) entry which is preliminary data.</text>
</comment>
<feature type="compositionally biased region" description="Polar residues" evidence="1">
    <location>
        <begin position="10"/>
        <end position="25"/>
    </location>
</feature>
<sequence>MPLRAAETAPRTNPSANRANGTRNSFRLGPAWGDGRERDADIAATARRPDGTGTRARYVHSGPLEHDGSPSNSAHPGTRWAIDSVHRELPGVRVQARPGDVLAPDHPAARCHAARRHQDACGCRSPWRSRAIRRRGS</sequence>
<dbReference type="AlphaFoldDB" id="A0AA40VIJ8"/>
<reference evidence="2 3" key="1">
    <citation type="submission" date="2020-08" db="EMBL/GenBank/DDBJ databases">
        <title>Genomic Encyclopedia of Type Strains, Phase III (KMG-III): the genomes of soil and plant-associated and newly described type strains.</title>
        <authorList>
            <person name="Whitman W."/>
        </authorList>
    </citation>
    <scope>NUCLEOTIDE SEQUENCE [LARGE SCALE GENOMIC DNA]</scope>
    <source>
        <strain evidence="2 3">CECT 3271</strain>
    </source>
</reference>
<gene>
    <name evidence="2" type="ORF">FHS33_005345</name>
</gene>
<accession>A0AA40VIJ8</accession>
<dbReference type="EMBL" id="JACJIE010000016">
    <property type="protein sequence ID" value="MBA8946890.1"/>
    <property type="molecule type" value="Genomic_DNA"/>
</dbReference>
<proteinExistence type="predicted"/>
<dbReference type="Proteomes" id="UP000530412">
    <property type="component" value="Unassembled WGS sequence"/>
</dbReference>
<evidence type="ECO:0000313" key="2">
    <source>
        <dbReference type="EMBL" id="MBA8946890.1"/>
    </source>
</evidence>